<name>A0A067QX23_ZOONE</name>
<dbReference type="GO" id="GO:0005886">
    <property type="term" value="C:plasma membrane"/>
    <property type="evidence" value="ECO:0007669"/>
    <property type="project" value="UniProtKB-SubCell"/>
</dbReference>
<keyword evidence="2 8" id="KW-1003">Cell membrane</keyword>
<dbReference type="GO" id="GO:0030425">
    <property type="term" value="C:dendrite"/>
    <property type="evidence" value="ECO:0007669"/>
    <property type="project" value="TreeGrafter"/>
</dbReference>
<proteinExistence type="inferred from homology"/>
<evidence type="ECO:0000256" key="1">
    <source>
        <dbReference type="ARBA" id="ARBA00004651"/>
    </source>
</evidence>
<evidence type="ECO:0000256" key="8">
    <source>
        <dbReference type="RuleBase" id="RU363108"/>
    </source>
</evidence>
<keyword evidence="4 8" id="KW-1133">Transmembrane helix</keyword>
<dbReference type="AlphaFoldDB" id="A0A067QX23"/>
<dbReference type="GO" id="GO:0008049">
    <property type="term" value="P:male courtship behavior"/>
    <property type="evidence" value="ECO:0007669"/>
    <property type="project" value="TreeGrafter"/>
</dbReference>
<evidence type="ECO:0000256" key="5">
    <source>
        <dbReference type="ARBA" id="ARBA00023136"/>
    </source>
</evidence>
<dbReference type="GO" id="GO:0007165">
    <property type="term" value="P:signal transduction"/>
    <property type="evidence" value="ECO:0007669"/>
    <property type="project" value="UniProtKB-KW"/>
</dbReference>
<gene>
    <name evidence="9" type="ORF">L798_14334</name>
</gene>
<evidence type="ECO:0000256" key="7">
    <source>
        <dbReference type="ARBA" id="ARBA00023224"/>
    </source>
</evidence>
<feature type="transmembrane region" description="Helical" evidence="8">
    <location>
        <begin position="393"/>
        <end position="411"/>
    </location>
</feature>
<dbReference type="InterPro" id="IPR013604">
    <property type="entry name" value="7TM_chemorcpt"/>
</dbReference>
<dbReference type="GO" id="GO:0030424">
    <property type="term" value="C:axon"/>
    <property type="evidence" value="ECO:0007669"/>
    <property type="project" value="TreeGrafter"/>
</dbReference>
<feature type="transmembrane region" description="Helical" evidence="8">
    <location>
        <begin position="273"/>
        <end position="298"/>
    </location>
</feature>
<evidence type="ECO:0000256" key="2">
    <source>
        <dbReference type="ARBA" id="ARBA00022475"/>
    </source>
</evidence>
<dbReference type="Proteomes" id="UP000027135">
    <property type="component" value="Unassembled WGS sequence"/>
</dbReference>
<keyword evidence="3 8" id="KW-0812">Transmembrane</keyword>
<dbReference type="OMA" id="MFINIVT"/>
<comment type="similarity">
    <text evidence="8">Belongs to the insect chemoreceptor superfamily. Gustatory receptor (GR) family.</text>
</comment>
<evidence type="ECO:0000256" key="4">
    <source>
        <dbReference type="ARBA" id="ARBA00022989"/>
    </source>
</evidence>
<evidence type="ECO:0000313" key="10">
    <source>
        <dbReference type="Proteomes" id="UP000027135"/>
    </source>
</evidence>
<accession>A0A067QX23</accession>
<dbReference type="PANTHER" id="PTHR21143:SF134">
    <property type="entry name" value="GUSTATORY RECEPTOR"/>
    <property type="match status" value="1"/>
</dbReference>
<feature type="transmembrane region" description="Helical" evidence="8">
    <location>
        <begin position="318"/>
        <end position="339"/>
    </location>
</feature>
<evidence type="ECO:0000256" key="6">
    <source>
        <dbReference type="ARBA" id="ARBA00023170"/>
    </source>
</evidence>
<evidence type="ECO:0000256" key="3">
    <source>
        <dbReference type="ARBA" id="ARBA00022692"/>
    </source>
</evidence>
<comment type="caution">
    <text evidence="8">Lacks conserved residue(s) required for the propagation of feature annotation.</text>
</comment>
<dbReference type="Pfam" id="PF08395">
    <property type="entry name" value="7tm_7"/>
    <property type="match status" value="1"/>
</dbReference>
<dbReference type="EMBL" id="KK853149">
    <property type="protein sequence ID" value="KDR10657.1"/>
    <property type="molecule type" value="Genomic_DNA"/>
</dbReference>
<dbReference type="InParanoid" id="A0A067QX23"/>
<comment type="function">
    <text evidence="8">Gustatory receptor which mediates acceptance or avoidance behavior, depending on its substrates.</text>
</comment>
<feature type="transmembrane region" description="Helical" evidence="8">
    <location>
        <begin position="171"/>
        <end position="197"/>
    </location>
</feature>
<dbReference type="PANTHER" id="PTHR21143">
    <property type="entry name" value="INVERTEBRATE GUSTATORY RECEPTOR"/>
    <property type="match status" value="1"/>
</dbReference>
<feature type="transmembrane region" description="Helical" evidence="8">
    <location>
        <begin position="12"/>
        <end position="31"/>
    </location>
</feature>
<feature type="transmembrane region" description="Helical" evidence="8">
    <location>
        <begin position="83"/>
        <end position="102"/>
    </location>
</feature>
<comment type="subcellular location">
    <subcellularLocation>
        <location evidence="1 8">Cell membrane</location>
        <topology evidence="1 8">Multi-pass membrane protein</topology>
    </subcellularLocation>
</comment>
<feature type="transmembrane region" description="Helical" evidence="8">
    <location>
        <begin position="136"/>
        <end position="159"/>
    </location>
</feature>
<organism evidence="9 10">
    <name type="scientific">Zootermopsis nevadensis</name>
    <name type="common">Dampwood termite</name>
    <dbReference type="NCBI Taxonomy" id="136037"/>
    <lineage>
        <taxon>Eukaryota</taxon>
        <taxon>Metazoa</taxon>
        <taxon>Ecdysozoa</taxon>
        <taxon>Arthropoda</taxon>
        <taxon>Hexapoda</taxon>
        <taxon>Insecta</taxon>
        <taxon>Pterygota</taxon>
        <taxon>Neoptera</taxon>
        <taxon>Polyneoptera</taxon>
        <taxon>Dictyoptera</taxon>
        <taxon>Blattodea</taxon>
        <taxon>Blattoidea</taxon>
        <taxon>Termitoidae</taxon>
        <taxon>Termopsidae</taxon>
        <taxon>Zootermopsis</taxon>
    </lineage>
</organism>
<keyword evidence="5 8" id="KW-0472">Membrane</keyword>
<dbReference type="GO" id="GO:0043025">
    <property type="term" value="C:neuronal cell body"/>
    <property type="evidence" value="ECO:0007669"/>
    <property type="project" value="TreeGrafter"/>
</dbReference>
<keyword evidence="6 8" id="KW-0675">Receptor</keyword>
<dbReference type="GO" id="GO:0050909">
    <property type="term" value="P:sensory perception of taste"/>
    <property type="evidence" value="ECO:0007669"/>
    <property type="project" value="InterPro"/>
</dbReference>
<keyword evidence="7 8" id="KW-0807">Transducer</keyword>
<keyword evidence="10" id="KW-1185">Reference proteome</keyword>
<evidence type="ECO:0000313" key="9">
    <source>
        <dbReference type="EMBL" id="KDR10657.1"/>
    </source>
</evidence>
<sequence length="412" mass="47263">MKILAENTSLISAIKPLHYVSSVFGLAYFSVLEGKQHRCKSTIPWSLIWTCMWIILYSASSYLQLSSNSNSGNTTKITVLNTVQATSLNVTCIISLCMCSVFRRHQIFQIINKLELMTNTFTKTVNVTTTYRKTKILVLLEIIFVLLVNGILAAIYIGLYNSRDLTIWTGLSLVIELLGCVCVSLIIIQVATVVLVLRDKCKCINRFLMRASEDDLKHPMTMFQTCKAVEFLYVDTYILPSQLHRNRLSRNQVFECRLILAELKSVSRLICSFYGFPILLLSFWMFINIVTVLHSIFYYQSTFYDNDDYSGLINSFESMLWCVYCAMLMTLMTLSCHLASEEPNITMSHVQNLLLYQNLGKETIEELIKFYSQLSETNIEITASGFFVLNLQLLYEFFGTTFAYFVIMVQVN</sequence>
<reference evidence="9 10" key="1">
    <citation type="journal article" date="2014" name="Nat. Commun.">
        <title>Molecular traces of alternative social organization in a termite genome.</title>
        <authorList>
            <person name="Terrapon N."/>
            <person name="Li C."/>
            <person name="Robertson H.M."/>
            <person name="Ji L."/>
            <person name="Meng X."/>
            <person name="Booth W."/>
            <person name="Chen Z."/>
            <person name="Childers C.P."/>
            <person name="Glastad K.M."/>
            <person name="Gokhale K."/>
            <person name="Gowin J."/>
            <person name="Gronenberg W."/>
            <person name="Hermansen R.A."/>
            <person name="Hu H."/>
            <person name="Hunt B.G."/>
            <person name="Huylmans A.K."/>
            <person name="Khalil S.M."/>
            <person name="Mitchell R.D."/>
            <person name="Munoz-Torres M.C."/>
            <person name="Mustard J.A."/>
            <person name="Pan H."/>
            <person name="Reese J.T."/>
            <person name="Scharf M.E."/>
            <person name="Sun F."/>
            <person name="Vogel H."/>
            <person name="Xiao J."/>
            <person name="Yang W."/>
            <person name="Yang Z."/>
            <person name="Yang Z."/>
            <person name="Zhou J."/>
            <person name="Zhu J."/>
            <person name="Brent C.S."/>
            <person name="Elsik C.G."/>
            <person name="Goodisman M.A."/>
            <person name="Liberles D.A."/>
            <person name="Roe R.M."/>
            <person name="Vargo E.L."/>
            <person name="Vilcinskas A."/>
            <person name="Wang J."/>
            <person name="Bornberg-Bauer E."/>
            <person name="Korb J."/>
            <person name="Zhang G."/>
            <person name="Liebig J."/>
        </authorList>
    </citation>
    <scope>NUCLEOTIDE SEQUENCE [LARGE SCALE GENOMIC DNA]</scope>
    <source>
        <tissue evidence="9">Whole organism</tissue>
    </source>
</reference>
<dbReference type="GO" id="GO:0007635">
    <property type="term" value="P:chemosensory behavior"/>
    <property type="evidence" value="ECO:0007669"/>
    <property type="project" value="TreeGrafter"/>
</dbReference>
<feature type="transmembrane region" description="Helical" evidence="8">
    <location>
        <begin position="43"/>
        <end position="63"/>
    </location>
</feature>
<protein>
    <recommendedName>
        <fullName evidence="8">Gustatory receptor</fullName>
    </recommendedName>
</protein>